<dbReference type="Pfam" id="PF01565">
    <property type="entry name" value="FAD_binding_4"/>
    <property type="match status" value="1"/>
</dbReference>
<proteinExistence type="predicted"/>
<dbReference type="InterPro" id="IPR036318">
    <property type="entry name" value="FAD-bd_PCMH-like_sf"/>
</dbReference>
<dbReference type="InterPro" id="IPR016164">
    <property type="entry name" value="FAD-linked_Oxase-like_C"/>
</dbReference>
<evidence type="ECO:0000256" key="2">
    <source>
        <dbReference type="ARBA" id="ARBA00022827"/>
    </source>
</evidence>
<dbReference type="OrthoDB" id="9811557at2"/>
<keyword evidence="1" id="KW-0285">Flavoprotein</keyword>
<dbReference type="PROSITE" id="PS51387">
    <property type="entry name" value="FAD_PCMH"/>
    <property type="match status" value="1"/>
</dbReference>
<evidence type="ECO:0000313" key="4">
    <source>
        <dbReference type="EMBL" id="TNC75030.1"/>
    </source>
</evidence>
<comment type="caution">
    <text evidence="4">The sequence shown here is derived from an EMBL/GenBank/DDBJ whole genome shotgun (WGS) entry which is preliminary data.</text>
</comment>
<keyword evidence="5" id="KW-1185">Reference proteome</keyword>
<dbReference type="GO" id="GO:0003824">
    <property type="term" value="F:catalytic activity"/>
    <property type="evidence" value="ECO:0007669"/>
    <property type="project" value="InterPro"/>
</dbReference>
<dbReference type="EMBL" id="VDFV01000001">
    <property type="protein sequence ID" value="TNC75030.1"/>
    <property type="molecule type" value="Genomic_DNA"/>
</dbReference>
<dbReference type="GO" id="GO:0071949">
    <property type="term" value="F:FAD binding"/>
    <property type="evidence" value="ECO:0007669"/>
    <property type="project" value="InterPro"/>
</dbReference>
<dbReference type="Proteomes" id="UP000305709">
    <property type="component" value="Unassembled WGS sequence"/>
</dbReference>
<reference evidence="4 5" key="1">
    <citation type="submission" date="2019-06" db="EMBL/GenBank/DDBJ databases">
        <authorList>
            <person name="Jiang L."/>
        </authorList>
    </citation>
    <scope>NUCLEOTIDE SEQUENCE [LARGE SCALE GENOMIC DNA]</scope>
    <source>
        <strain evidence="4 5">YIM 48858</strain>
    </source>
</reference>
<dbReference type="RefSeq" id="WP_139080025.1">
    <property type="nucleotide sequence ID" value="NZ_VDFV01000001.1"/>
</dbReference>
<evidence type="ECO:0000259" key="3">
    <source>
        <dbReference type="PROSITE" id="PS51387"/>
    </source>
</evidence>
<accession>A0A5C4NM15</accession>
<protein>
    <submittedName>
        <fullName evidence="4">FAD-binding protein</fullName>
    </submittedName>
</protein>
<name>A0A5C4NM15_9RHOB</name>
<feature type="domain" description="FAD-binding PCMH-type" evidence="3">
    <location>
        <begin position="1"/>
        <end position="171"/>
    </location>
</feature>
<dbReference type="PANTHER" id="PTHR11748:SF103">
    <property type="entry name" value="GLYCOLATE OXIDASE SUBUNIT GLCE"/>
    <property type="match status" value="1"/>
</dbReference>
<evidence type="ECO:0000256" key="1">
    <source>
        <dbReference type="ARBA" id="ARBA00022630"/>
    </source>
</evidence>
<dbReference type="SUPFAM" id="SSF56176">
    <property type="entry name" value="FAD-binding/transporter-associated domain-like"/>
    <property type="match status" value="1"/>
</dbReference>
<dbReference type="PANTHER" id="PTHR11748">
    <property type="entry name" value="D-LACTATE DEHYDROGENASE"/>
    <property type="match status" value="1"/>
</dbReference>
<organism evidence="4 5">
    <name type="scientific">Rubellimicrobium roseum</name>
    <dbReference type="NCBI Taxonomy" id="687525"/>
    <lineage>
        <taxon>Bacteria</taxon>
        <taxon>Pseudomonadati</taxon>
        <taxon>Pseudomonadota</taxon>
        <taxon>Alphaproteobacteria</taxon>
        <taxon>Rhodobacterales</taxon>
        <taxon>Roseobacteraceae</taxon>
        <taxon>Rubellimicrobium</taxon>
    </lineage>
</organism>
<dbReference type="InterPro" id="IPR016169">
    <property type="entry name" value="FAD-bd_PCMH_sub2"/>
</dbReference>
<keyword evidence="2" id="KW-0274">FAD</keyword>
<dbReference type="Gene3D" id="3.30.465.10">
    <property type="match status" value="1"/>
</dbReference>
<sequence>MRPTSEAELADMIRAARGPLAVGGGFTRGPRAEGEPLTVAGIAGIDLYEPGSLTLVAKAGTPVAEVERVLAEGGQRLAFEPMDLRALLGTAGEPTLGGVIATNASGPRRVQAGAARDFLLGMRFVDGTGMVVSNGGRVMKNVTGLDLARLLAGSHGTLGVVTEVALKVLPAPEATLTLAFGGHDPAKAVACMSAALGSPFEVTGAAQDAASGVTRLRLEGFAQAVAVRAERLAKLLKAWGTAEVEEGPGPWAAIRDVTDFATRPGDVWRLSVRPSEMPQALALAGGAQRLDWGGGRAWVLVPEGTDLRGRLGSFGPRAVLVRAAPATRAALGTLPPEAPAVTMLSRRLRERFDPRGLFNPGLSEARAA</sequence>
<gene>
    <name evidence="4" type="ORF">FHG71_02040</name>
</gene>
<evidence type="ECO:0000313" key="5">
    <source>
        <dbReference type="Proteomes" id="UP000305709"/>
    </source>
</evidence>
<dbReference type="InterPro" id="IPR006094">
    <property type="entry name" value="Oxid_FAD_bind_N"/>
</dbReference>
<dbReference type="SUPFAM" id="SSF55103">
    <property type="entry name" value="FAD-linked oxidases, C-terminal domain"/>
    <property type="match status" value="1"/>
</dbReference>
<dbReference type="AlphaFoldDB" id="A0A5C4NM15"/>
<dbReference type="InterPro" id="IPR016166">
    <property type="entry name" value="FAD-bd_PCMH"/>
</dbReference>